<gene>
    <name evidence="1" type="ORF">GCM10020366_04270</name>
</gene>
<evidence type="ECO:0008006" key="3">
    <source>
        <dbReference type="Google" id="ProtNLM"/>
    </source>
</evidence>
<dbReference type="Proteomes" id="UP001500483">
    <property type="component" value="Unassembled WGS sequence"/>
</dbReference>
<dbReference type="Gene3D" id="3.40.50.2000">
    <property type="entry name" value="Glycogen Phosphorylase B"/>
    <property type="match status" value="1"/>
</dbReference>
<sequence>MGVPIGAGFAAASGGSSTRPEPGSAEWLRLVSLVFGAELPRRYLADLRPVLAEFKPDLVVHEAGNHGAGLAAREAGIPGVCHGFGRQSPANYAGFDPALRSVAADAGIELPEGDLRTLGNPFLDIFPLRCNRRNSSNRWRASRCVPSRSRRPAHCRRRRWRSGRGRWCT</sequence>
<organism evidence="1 2">
    <name type="scientific">Saccharopolyspora gregorii</name>
    <dbReference type="NCBI Taxonomy" id="33914"/>
    <lineage>
        <taxon>Bacteria</taxon>
        <taxon>Bacillati</taxon>
        <taxon>Actinomycetota</taxon>
        <taxon>Actinomycetes</taxon>
        <taxon>Pseudonocardiales</taxon>
        <taxon>Pseudonocardiaceae</taxon>
        <taxon>Saccharopolyspora</taxon>
    </lineage>
</organism>
<reference evidence="2" key="1">
    <citation type="journal article" date="2019" name="Int. J. Syst. Evol. Microbiol.">
        <title>The Global Catalogue of Microorganisms (GCM) 10K type strain sequencing project: providing services to taxonomists for standard genome sequencing and annotation.</title>
        <authorList>
            <consortium name="The Broad Institute Genomics Platform"/>
            <consortium name="The Broad Institute Genome Sequencing Center for Infectious Disease"/>
            <person name="Wu L."/>
            <person name="Ma J."/>
        </authorList>
    </citation>
    <scope>NUCLEOTIDE SEQUENCE [LARGE SCALE GENOMIC DNA]</scope>
    <source>
        <strain evidence="2">JCM 9687</strain>
    </source>
</reference>
<keyword evidence="2" id="KW-1185">Reference proteome</keyword>
<accession>A0ABP6RGT4</accession>
<protein>
    <recommendedName>
        <fullName evidence="3">Glycosyltransferase</fullName>
    </recommendedName>
</protein>
<proteinExistence type="predicted"/>
<dbReference type="EMBL" id="BAAAYK010000008">
    <property type="protein sequence ID" value="GAA3352898.1"/>
    <property type="molecule type" value="Genomic_DNA"/>
</dbReference>
<dbReference type="SUPFAM" id="SSF53756">
    <property type="entry name" value="UDP-Glycosyltransferase/glycogen phosphorylase"/>
    <property type="match status" value="1"/>
</dbReference>
<evidence type="ECO:0000313" key="2">
    <source>
        <dbReference type="Proteomes" id="UP001500483"/>
    </source>
</evidence>
<evidence type="ECO:0000313" key="1">
    <source>
        <dbReference type="EMBL" id="GAA3352898.1"/>
    </source>
</evidence>
<name>A0ABP6RGT4_9PSEU</name>
<comment type="caution">
    <text evidence="1">The sequence shown here is derived from an EMBL/GenBank/DDBJ whole genome shotgun (WGS) entry which is preliminary data.</text>
</comment>